<evidence type="ECO:0000256" key="2">
    <source>
        <dbReference type="ARBA" id="ARBA00006602"/>
    </source>
</evidence>
<sequence length="214" mass="22081">MSPEPAFATLRFPSLRTEQQDEADLRARASGHAAGYAEGLRAANAELDELRARLQAEHDATIRHGQARLDRAIDILGAASAALAARAMPLVSEAQDVLAQNALALAEALLGIELATGDTSARAALTRALSTADAPLVTTIRLSPIDLSVLDDEIIAAAGVPLIADPSLARGDAIAELPIGYLDARITAATARARAAIAETAAAMNPRVLAEALA</sequence>
<keyword evidence="7" id="KW-0175">Coiled coil</keyword>
<feature type="coiled-coil region" evidence="7">
    <location>
        <begin position="33"/>
        <end position="60"/>
    </location>
</feature>
<name>A0A934SNQ7_9MICO</name>
<keyword evidence="10" id="KW-1185">Reference proteome</keyword>
<dbReference type="GO" id="GO:0044781">
    <property type="term" value="P:bacterial-type flagellum organization"/>
    <property type="evidence" value="ECO:0007669"/>
    <property type="project" value="UniProtKB-KW"/>
</dbReference>
<evidence type="ECO:0000313" key="10">
    <source>
        <dbReference type="Proteomes" id="UP000636458"/>
    </source>
</evidence>
<comment type="similarity">
    <text evidence="2">Belongs to the FliH family.</text>
</comment>
<comment type="caution">
    <text evidence="9">The sequence shown here is derived from an EMBL/GenBank/DDBJ whole genome shotgun (WGS) entry which is preliminary data.</text>
</comment>
<comment type="function">
    <text evidence="1">Needed for flagellar regrowth and assembly.</text>
</comment>
<evidence type="ECO:0000256" key="7">
    <source>
        <dbReference type="SAM" id="Coils"/>
    </source>
</evidence>
<dbReference type="Pfam" id="PF02108">
    <property type="entry name" value="FliH"/>
    <property type="match status" value="1"/>
</dbReference>
<evidence type="ECO:0000313" key="9">
    <source>
        <dbReference type="EMBL" id="MBK4348684.1"/>
    </source>
</evidence>
<gene>
    <name evidence="9" type="ORF">IV501_13660</name>
</gene>
<keyword evidence="4" id="KW-1005">Bacterial flagellum biogenesis</keyword>
<dbReference type="AlphaFoldDB" id="A0A934SNQ7"/>
<keyword evidence="6" id="KW-1006">Bacterial flagellum protein export</keyword>
<evidence type="ECO:0000256" key="3">
    <source>
        <dbReference type="ARBA" id="ARBA00022448"/>
    </source>
</evidence>
<reference evidence="9" key="1">
    <citation type="submission" date="2021-01" db="EMBL/GenBank/DDBJ databases">
        <title>Lacisediminihabitans sp. nov. strain G11-30, isolated from Antarctic Soil.</title>
        <authorList>
            <person name="Li J."/>
        </authorList>
    </citation>
    <scope>NUCLEOTIDE SEQUENCE</scope>
    <source>
        <strain evidence="9">G11-30</strain>
    </source>
</reference>
<dbReference type="Proteomes" id="UP000636458">
    <property type="component" value="Unassembled WGS sequence"/>
</dbReference>
<dbReference type="EMBL" id="JAEPES010000004">
    <property type="protein sequence ID" value="MBK4348684.1"/>
    <property type="molecule type" value="Genomic_DNA"/>
</dbReference>
<dbReference type="GO" id="GO:0005829">
    <property type="term" value="C:cytosol"/>
    <property type="evidence" value="ECO:0007669"/>
    <property type="project" value="TreeGrafter"/>
</dbReference>
<proteinExistence type="inferred from homology"/>
<protein>
    <recommendedName>
        <fullName evidence="8">Flagellar assembly protein FliH/Type III secretion system HrpE domain-containing protein</fullName>
    </recommendedName>
</protein>
<evidence type="ECO:0000256" key="4">
    <source>
        <dbReference type="ARBA" id="ARBA00022795"/>
    </source>
</evidence>
<keyword evidence="5" id="KW-0653">Protein transport</keyword>
<accession>A0A934SNQ7</accession>
<evidence type="ECO:0000256" key="6">
    <source>
        <dbReference type="ARBA" id="ARBA00023225"/>
    </source>
</evidence>
<organism evidence="9 10">
    <name type="scientific">Lacisediminihabitans changchengi</name>
    <dbReference type="NCBI Taxonomy" id="2787634"/>
    <lineage>
        <taxon>Bacteria</taxon>
        <taxon>Bacillati</taxon>
        <taxon>Actinomycetota</taxon>
        <taxon>Actinomycetes</taxon>
        <taxon>Micrococcales</taxon>
        <taxon>Microbacteriaceae</taxon>
        <taxon>Lacisediminihabitans</taxon>
    </lineage>
</organism>
<evidence type="ECO:0000259" key="8">
    <source>
        <dbReference type="Pfam" id="PF02108"/>
    </source>
</evidence>
<evidence type="ECO:0000256" key="1">
    <source>
        <dbReference type="ARBA" id="ARBA00003041"/>
    </source>
</evidence>
<dbReference type="GO" id="GO:0015031">
    <property type="term" value="P:protein transport"/>
    <property type="evidence" value="ECO:0007669"/>
    <property type="project" value="UniProtKB-KW"/>
</dbReference>
<dbReference type="InterPro" id="IPR018035">
    <property type="entry name" value="Flagellar_FliH/T3SS_HrpE"/>
</dbReference>
<dbReference type="PANTHER" id="PTHR34982:SF1">
    <property type="entry name" value="FLAGELLAR ASSEMBLY PROTEIN FLIH"/>
    <property type="match status" value="1"/>
</dbReference>
<keyword evidence="3" id="KW-0813">Transport</keyword>
<evidence type="ECO:0000256" key="5">
    <source>
        <dbReference type="ARBA" id="ARBA00022927"/>
    </source>
</evidence>
<feature type="domain" description="Flagellar assembly protein FliH/Type III secretion system HrpE" evidence="8">
    <location>
        <begin position="76"/>
        <end position="187"/>
    </location>
</feature>
<dbReference type="PANTHER" id="PTHR34982">
    <property type="entry name" value="YOP PROTEINS TRANSLOCATION PROTEIN L"/>
    <property type="match status" value="1"/>
</dbReference>
<dbReference type="InterPro" id="IPR051472">
    <property type="entry name" value="T3SS_Stator/FliH"/>
</dbReference>
<dbReference type="RefSeq" id="WP_200556877.1">
    <property type="nucleotide sequence ID" value="NZ_JAEPES010000004.1"/>
</dbReference>